<feature type="binding site" evidence="6">
    <location>
        <position position="108"/>
    </location>
    <ligand>
        <name>5-phospho-alpha-D-ribose 1-diphosphate</name>
        <dbReference type="ChEBI" id="CHEBI:58017"/>
        <note>ligand shared between dimeric partners</note>
    </ligand>
</feature>
<dbReference type="Gene3D" id="3.40.50.2020">
    <property type="match status" value="1"/>
</dbReference>
<dbReference type="UniPathway" id="UPA00070">
    <property type="reaction ID" value="UER00119"/>
</dbReference>
<proteinExistence type="inferred from homology"/>
<evidence type="ECO:0000256" key="3">
    <source>
        <dbReference type="ARBA" id="ARBA00022676"/>
    </source>
</evidence>
<comment type="caution">
    <text evidence="8">The sequence shown here is derived from an EMBL/GenBank/DDBJ whole genome shotgun (WGS) entry which is preliminary data.</text>
</comment>
<feature type="domain" description="Phosphoribosyltransferase" evidence="7">
    <location>
        <begin position="78"/>
        <end position="164"/>
    </location>
</feature>
<dbReference type="InterPro" id="IPR029057">
    <property type="entry name" value="PRTase-like"/>
</dbReference>
<dbReference type="PANTHER" id="PTHR19278:SF9">
    <property type="entry name" value="URIDINE 5'-MONOPHOSPHATE SYNTHASE"/>
    <property type="match status" value="1"/>
</dbReference>
<feature type="binding site" evidence="6">
    <location>
        <position position="112"/>
    </location>
    <ligand>
        <name>5-phospho-alpha-D-ribose 1-diphosphate</name>
        <dbReference type="ChEBI" id="CHEBI:58017"/>
        <note>ligand shared between dimeric partners</note>
    </ligand>
</feature>
<dbReference type="PANTHER" id="PTHR19278">
    <property type="entry name" value="OROTATE PHOSPHORIBOSYLTRANSFERASE"/>
    <property type="match status" value="1"/>
</dbReference>
<evidence type="ECO:0000313" key="9">
    <source>
        <dbReference type="Proteomes" id="UP000198615"/>
    </source>
</evidence>
<dbReference type="OrthoDB" id="9802134at2"/>
<dbReference type="Pfam" id="PF00156">
    <property type="entry name" value="Pribosyltran"/>
    <property type="match status" value="1"/>
</dbReference>
<comment type="pathway">
    <text evidence="1 6">Pyrimidine metabolism; UMP biosynthesis via de novo pathway; UMP from orotate: step 1/2.</text>
</comment>
<dbReference type="InterPro" id="IPR000836">
    <property type="entry name" value="PRTase_dom"/>
</dbReference>
<protein>
    <recommendedName>
        <fullName evidence="2 6">Orotate phosphoribosyltransferase</fullName>
        <shortName evidence="6">OPRT</shortName>
        <shortName evidence="6">OPRTase</shortName>
        <ecNumber evidence="2 6">2.4.2.10</ecNumber>
    </recommendedName>
</protein>
<sequence>MTGTLSPDWRRTPAETAADILLEIQAIHIRPEEPFTFTSGRLSPVYVDCRKIISFPRARRKLMAMGVEQLTALAGAEAFDMVAGGETAGIPFAAWMADALDLPMLYIRKKPKGFGRNARIEGEVRDGARVLLVEDLATDGGSKISFIDAIREAGMQVAHCFVVFHYGVFPQSVTTLKEKGVDLHGLCTWWDVLAVAERHGYTGEQLAEVRSFLANPEEWDARHRSVIA</sequence>
<dbReference type="AlphaFoldDB" id="A0A8G2BFK0"/>
<keyword evidence="5 6" id="KW-0665">Pyrimidine biosynthesis</keyword>
<accession>A0A8G2BFK0</accession>
<dbReference type="EMBL" id="FNBW01000003">
    <property type="protein sequence ID" value="SDF40109.1"/>
    <property type="molecule type" value="Genomic_DNA"/>
</dbReference>
<evidence type="ECO:0000256" key="1">
    <source>
        <dbReference type="ARBA" id="ARBA00004889"/>
    </source>
</evidence>
<dbReference type="GO" id="GO:0004588">
    <property type="term" value="F:orotate phosphoribosyltransferase activity"/>
    <property type="evidence" value="ECO:0007669"/>
    <property type="project" value="UniProtKB-UniRule"/>
</dbReference>
<feature type="binding site" description="in other chain" evidence="6">
    <location>
        <begin position="134"/>
        <end position="142"/>
    </location>
    <ligand>
        <name>5-phospho-alpha-D-ribose 1-diphosphate</name>
        <dbReference type="ChEBI" id="CHEBI:58017"/>
        <note>ligand shared between dimeric partners</note>
    </ligand>
</feature>
<keyword evidence="9" id="KW-1185">Reference proteome</keyword>
<comment type="catalytic activity">
    <reaction evidence="6">
        <text>orotidine 5'-phosphate + diphosphate = orotate + 5-phospho-alpha-D-ribose 1-diphosphate</text>
        <dbReference type="Rhea" id="RHEA:10380"/>
        <dbReference type="ChEBI" id="CHEBI:30839"/>
        <dbReference type="ChEBI" id="CHEBI:33019"/>
        <dbReference type="ChEBI" id="CHEBI:57538"/>
        <dbReference type="ChEBI" id="CHEBI:58017"/>
        <dbReference type="EC" id="2.4.2.10"/>
    </reaction>
</comment>
<feature type="binding site" evidence="6">
    <location>
        <position position="138"/>
    </location>
    <ligand>
        <name>orotate</name>
        <dbReference type="ChEBI" id="CHEBI:30839"/>
    </ligand>
</feature>
<evidence type="ECO:0000256" key="6">
    <source>
        <dbReference type="HAMAP-Rule" id="MF_01208"/>
    </source>
</evidence>
<dbReference type="RefSeq" id="WP_093148876.1">
    <property type="nucleotide sequence ID" value="NZ_FNBW01000003.1"/>
</dbReference>
<evidence type="ECO:0000313" key="8">
    <source>
        <dbReference type="EMBL" id="SDF40109.1"/>
    </source>
</evidence>
<dbReference type="SUPFAM" id="SSF53271">
    <property type="entry name" value="PRTase-like"/>
    <property type="match status" value="1"/>
</dbReference>
<evidence type="ECO:0000259" key="7">
    <source>
        <dbReference type="Pfam" id="PF00156"/>
    </source>
</evidence>
<dbReference type="HAMAP" id="MF_01208">
    <property type="entry name" value="PyrE"/>
    <property type="match status" value="1"/>
</dbReference>
<gene>
    <name evidence="6" type="primary">pyrE</name>
    <name evidence="8" type="ORF">SAMN05660686_01172</name>
</gene>
<comment type="cofactor">
    <cofactor evidence="6">
        <name>Mg(2+)</name>
        <dbReference type="ChEBI" id="CHEBI:18420"/>
    </cofactor>
</comment>
<evidence type="ECO:0000256" key="5">
    <source>
        <dbReference type="ARBA" id="ARBA00022975"/>
    </source>
</evidence>
<dbReference type="InterPro" id="IPR004467">
    <property type="entry name" value="Or_phspho_trans_dom"/>
</dbReference>
<comment type="subunit">
    <text evidence="6">Homodimer.</text>
</comment>
<dbReference type="InterPro" id="IPR023031">
    <property type="entry name" value="OPRT"/>
</dbReference>
<feature type="binding site" description="in other chain" evidence="6">
    <location>
        <position position="109"/>
    </location>
    <ligand>
        <name>5-phospho-alpha-D-ribose 1-diphosphate</name>
        <dbReference type="ChEBI" id="CHEBI:58017"/>
        <note>ligand shared between dimeric partners</note>
    </ligand>
</feature>
<dbReference type="Proteomes" id="UP000198615">
    <property type="component" value="Unassembled WGS sequence"/>
</dbReference>
<keyword evidence="6" id="KW-0460">Magnesium</keyword>
<dbReference type="GO" id="GO:0019856">
    <property type="term" value="P:pyrimidine nucleobase biosynthetic process"/>
    <property type="evidence" value="ECO:0007669"/>
    <property type="project" value="TreeGrafter"/>
</dbReference>
<dbReference type="EC" id="2.4.2.10" evidence="2 6"/>
<dbReference type="CDD" id="cd06223">
    <property type="entry name" value="PRTases_typeI"/>
    <property type="match status" value="1"/>
</dbReference>
<keyword evidence="4 6" id="KW-0808">Transferase</keyword>
<evidence type="ECO:0000256" key="4">
    <source>
        <dbReference type="ARBA" id="ARBA00022679"/>
    </source>
</evidence>
<dbReference type="GO" id="GO:0000287">
    <property type="term" value="F:magnesium ion binding"/>
    <property type="evidence" value="ECO:0007669"/>
    <property type="project" value="UniProtKB-UniRule"/>
</dbReference>
<comment type="caution">
    <text evidence="6">Lacks conserved residue(s) required for the propagation of feature annotation.</text>
</comment>
<dbReference type="GO" id="GO:0044205">
    <property type="term" value="P:'de novo' UMP biosynthetic process"/>
    <property type="evidence" value="ECO:0007669"/>
    <property type="project" value="UniProtKB-UniRule"/>
</dbReference>
<name>A0A8G2BFK0_9PROT</name>
<evidence type="ECO:0000256" key="2">
    <source>
        <dbReference type="ARBA" id="ARBA00011971"/>
    </source>
</evidence>
<dbReference type="NCBIfam" id="TIGR00336">
    <property type="entry name" value="pyrE"/>
    <property type="match status" value="1"/>
</dbReference>
<keyword evidence="3 6" id="KW-0328">Glycosyltransferase</keyword>
<comment type="function">
    <text evidence="6">Catalyzes the transfer of a ribosyl phosphate group from 5-phosphoribose 1-diphosphate to orotate, leading to the formation of orotidine monophosphate (OMP).</text>
</comment>
<organism evidence="8 9">
    <name type="scientific">Thalassobaculum litoreum DSM 18839</name>
    <dbReference type="NCBI Taxonomy" id="1123362"/>
    <lineage>
        <taxon>Bacteria</taxon>
        <taxon>Pseudomonadati</taxon>
        <taxon>Pseudomonadota</taxon>
        <taxon>Alphaproteobacteria</taxon>
        <taxon>Rhodospirillales</taxon>
        <taxon>Thalassobaculaceae</taxon>
        <taxon>Thalassobaculum</taxon>
    </lineage>
</organism>
<comment type="similarity">
    <text evidence="6">Belongs to the purine/pyrimidine phosphoribosyltransferase family. PyrE subfamily.</text>
</comment>
<dbReference type="NCBIfam" id="NF001729">
    <property type="entry name" value="PRK00455.1-3"/>
    <property type="match status" value="1"/>
</dbReference>
<reference evidence="8 9" key="1">
    <citation type="submission" date="2016-10" db="EMBL/GenBank/DDBJ databases">
        <authorList>
            <person name="Varghese N."/>
            <person name="Submissions S."/>
        </authorList>
    </citation>
    <scope>NUCLEOTIDE SEQUENCE [LARGE SCALE GENOMIC DNA]</scope>
    <source>
        <strain evidence="8 9">DSM 18839</strain>
    </source>
</reference>